<dbReference type="AlphaFoldDB" id="A0AA47N1Q5"/>
<keyword evidence="1" id="KW-0472">Membrane</keyword>
<gene>
    <name evidence="2" type="ORF">N1851_008283</name>
</gene>
<evidence type="ECO:0000313" key="3">
    <source>
        <dbReference type="Proteomes" id="UP001174136"/>
    </source>
</evidence>
<reference evidence="2" key="1">
    <citation type="journal article" date="2023" name="Front. Mar. Sci.">
        <title>A new Merluccius polli reference genome to investigate the effects of global change in West African waters.</title>
        <authorList>
            <person name="Mateo J.L."/>
            <person name="Blanco-Fernandez C."/>
            <person name="Garcia-Vazquez E."/>
            <person name="Machado-Schiaffino G."/>
        </authorList>
    </citation>
    <scope>NUCLEOTIDE SEQUENCE</scope>
    <source>
        <strain evidence="2">C29</strain>
        <tissue evidence="2">Fin</tissue>
    </source>
</reference>
<organism evidence="2 3">
    <name type="scientific">Merluccius polli</name>
    <name type="common">Benguela hake</name>
    <name type="synonym">Merluccius cadenati</name>
    <dbReference type="NCBI Taxonomy" id="89951"/>
    <lineage>
        <taxon>Eukaryota</taxon>
        <taxon>Metazoa</taxon>
        <taxon>Chordata</taxon>
        <taxon>Craniata</taxon>
        <taxon>Vertebrata</taxon>
        <taxon>Euteleostomi</taxon>
        <taxon>Actinopterygii</taxon>
        <taxon>Neopterygii</taxon>
        <taxon>Teleostei</taxon>
        <taxon>Neoteleostei</taxon>
        <taxon>Acanthomorphata</taxon>
        <taxon>Zeiogadaria</taxon>
        <taxon>Gadariae</taxon>
        <taxon>Gadiformes</taxon>
        <taxon>Gadoidei</taxon>
        <taxon>Merlucciidae</taxon>
        <taxon>Merluccius</taxon>
    </lineage>
</organism>
<evidence type="ECO:0000313" key="2">
    <source>
        <dbReference type="EMBL" id="KAK0150614.1"/>
    </source>
</evidence>
<protein>
    <submittedName>
        <fullName evidence="2">Uncharacterized protein</fullName>
    </submittedName>
</protein>
<feature type="transmembrane region" description="Helical" evidence="1">
    <location>
        <begin position="159"/>
        <end position="184"/>
    </location>
</feature>
<proteinExistence type="predicted"/>
<sequence>MEQVVGSEKAGPLRALVLEGEDGRGLECQEEEGALKKNAITQGMNPKDAKRALSNSSTGGAVALLLHQGMGKRTGCIPLRLQSMFSLLFCVMESGYGNGPHGTTVFRGCKDSELMSAPWFVGKPNTPVLISGNDATLSPPRRDAVPLALTLTRVGKRVMALWIMGLLGLMATTHPAIHLGLLFMRKLQWWFARQRVGSQATQIQNSHRTRNNGEILLRSSKEFPWGNPRPLALAHQNLLSPRALHIAGAQNFGADLMSHGSPCRDEWRLHPDIVRLIWQRFGMVQVKVYVAAVTAGHVGCDGKPVFSHPLVERFLRGARHVKPVVRGLVPRWDLPIVFSCVIGAPF</sequence>
<keyword evidence="1" id="KW-1133">Transmembrane helix</keyword>
<accession>A0AA47N1Q5</accession>
<dbReference type="EMBL" id="JAOPHQ010001456">
    <property type="protein sequence ID" value="KAK0150614.1"/>
    <property type="molecule type" value="Genomic_DNA"/>
</dbReference>
<evidence type="ECO:0000256" key="1">
    <source>
        <dbReference type="SAM" id="Phobius"/>
    </source>
</evidence>
<comment type="caution">
    <text evidence="2">The sequence shown here is derived from an EMBL/GenBank/DDBJ whole genome shotgun (WGS) entry which is preliminary data.</text>
</comment>
<name>A0AA47N1Q5_MERPO</name>
<dbReference type="Proteomes" id="UP001174136">
    <property type="component" value="Unassembled WGS sequence"/>
</dbReference>
<keyword evidence="1" id="KW-0812">Transmembrane</keyword>
<keyword evidence="3" id="KW-1185">Reference proteome</keyword>